<name>A0AA39TB74_9AGAR</name>
<accession>A0AA39TB74</accession>
<dbReference type="InterPro" id="IPR058913">
    <property type="entry name" value="Integrase_dom_put"/>
</dbReference>
<keyword evidence="3" id="KW-1185">Reference proteome</keyword>
<proteinExistence type="predicted"/>
<evidence type="ECO:0000313" key="2">
    <source>
        <dbReference type="EMBL" id="KAK0477446.1"/>
    </source>
</evidence>
<protein>
    <recommendedName>
        <fullName evidence="1">Integrase core domain-containing protein</fullName>
    </recommendedName>
</protein>
<gene>
    <name evidence="2" type="ORF">IW261DRAFT_1551993</name>
</gene>
<dbReference type="EMBL" id="JAUEPR010000017">
    <property type="protein sequence ID" value="KAK0477446.1"/>
    <property type="molecule type" value="Genomic_DNA"/>
</dbReference>
<sequence>MMNYRGVLSNPYIWGRSVHNTRAERMWVETSRSWCDHWYTLFMELEASYGLDHDKSAHIWLLQRLFLAKIDEQARLWADDWNNHKIPLEGKRPETPHNMWIESQIMDGFRGLEHVSPTDPRRVDPFTAIPNMGVNRDILTLLEQCPRSPGRWKRKCPTASELLTVLTTFFEVPAGSLAYVPCEPPNCPLTPDEVDSA</sequence>
<comment type="caution">
    <text evidence="2">The sequence shown here is derived from an EMBL/GenBank/DDBJ whole genome shotgun (WGS) entry which is preliminary data.</text>
</comment>
<dbReference type="Proteomes" id="UP001175227">
    <property type="component" value="Unassembled WGS sequence"/>
</dbReference>
<evidence type="ECO:0000259" key="1">
    <source>
        <dbReference type="Pfam" id="PF24764"/>
    </source>
</evidence>
<reference evidence="2" key="1">
    <citation type="submission" date="2023-06" db="EMBL/GenBank/DDBJ databases">
        <authorList>
            <consortium name="Lawrence Berkeley National Laboratory"/>
            <person name="Ahrendt S."/>
            <person name="Sahu N."/>
            <person name="Indic B."/>
            <person name="Wong-Bajracharya J."/>
            <person name="Merenyi Z."/>
            <person name="Ke H.-M."/>
            <person name="Monk M."/>
            <person name="Kocsube S."/>
            <person name="Drula E."/>
            <person name="Lipzen A."/>
            <person name="Balint B."/>
            <person name="Henrissat B."/>
            <person name="Andreopoulos B."/>
            <person name="Martin F.M."/>
            <person name="Harder C.B."/>
            <person name="Rigling D."/>
            <person name="Ford K.L."/>
            <person name="Foster G.D."/>
            <person name="Pangilinan J."/>
            <person name="Papanicolaou A."/>
            <person name="Barry K."/>
            <person name="LaButti K."/>
            <person name="Viragh M."/>
            <person name="Koriabine M."/>
            <person name="Yan M."/>
            <person name="Riley R."/>
            <person name="Champramary S."/>
            <person name="Plett K.L."/>
            <person name="Tsai I.J."/>
            <person name="Slot J."/>
            <person name="Sipos G."/>
            <person name="Plett J."/>
            <person name="Nagy L.G."/>
            <person name="Grigoriev I.V."/>
        </authorList>
    </citation>
    <scope>NUCLEOTIDE SEQUENCE</scope>
    <source>
        <strain evidence="2">ICMP 16352</strain>
    </source>
</reference>
<organism evidence="2 3">
    <name type="scientific">Armillaria novae-zelandiae</name>
    <dbReference type="NCBI Taxonomy" id="153914"/>
    <lineage>
        <taxon>Eukaryota</taxon>
        <taxon>Fungi</taxon>
        <taxon>Dikarya</taxon>
        <taxon>Basidiomycota</taxon>
        <taxon>Agaricomycotina</taxon>
        <taxon>Agaricomycetes</taxon>
        <taxon>Agaricomycetidae</taxon>
        <taxon>Agaricales</taxon>
        <taxon>Marasmiineae</taxon>
        <taxon>Physalacriaceae</taxon>
        <taxon>Armillaria</taxon>
    </lineage>
</organism>
<dbReference type="Pfam" id="PF24764">
    <property type="entry name" value="rva_4"/>
    <property type="match status" value="1"/>
</dbReference>
<dbReference type="AlphaFoldDB" id="A0AA39TB74"/>
<feature type="domain" description="Integrase core" evidence="1">
    <location>
        <begin position="1"/>
        <end position="105"/>
    </location>
</feature>
<evidence type="ECO:0000313" key="3">
    <source>
        <dbReference type="Proteomes" id="UP001175227"/>
    </source>
</evidence>